<gene>
    <name evidence="10" type="ORF">GCM10009787_49940</name>
</gene>
<keyword evidence="3" id="KW-1003">Cell membrane</keyword>
<organism evidence="10 11">
    <name type="scientific">Streptomyces bangladeshensis</name>
    <dbReference type="NCBI Taxonomy" id="295352"/>
    <lineage>
        <taxon>Bacteria</taxon>
        <taxon>Bacillati</taxon>
        <taxon>Actinomycetota</taxon>
        <taxon>Actinomycetes</taxon>
        <taxon>Kitasatosporales</taxon>
        <taxon>Streptomycetaceae</taxon>
        <taxon>Streptomyces</taxon>
    </lineage>
</organism>
<keyword evidence="4 7" id="KW-0812">Transmembrane</keyword>
<proteinExistence type="inferred from homology"/>
<evidence type="ECO:0000313" key="10">
    <source>
        <dbReference type="EMBL" id="GAA2200162.1"/>
    </source>
</evidence>
<name>A0ABN3BUE0_9ACTN</name>
<evidence type="ECO:0000256" key="6">
    <source>
        <dbReference type="ARBA" id="ARBA00023136"/>
    </source>
</evidence>
<dbReference type="Proteomes" id="UP001501391">
    <property type="component" value="Unassembled WGS sequence"/>
</dbReference>
<accession>A0ABN3BUE0</accession>
<feature type="transmembrane region" description="Helical" evidence="7">
    <location>
        <begin position="55"/>
        <end position="76"/>
    </location>
</feature>
<comment type="similarity">
    <text evidence="7">Belongs to the binding-protein-dependent transport system permease family.</text>
</comment>
<keyword evidence="5 7" id="KW-1133">Transmembrane helix</keyword>
<keyword evidence="2 7" id="KW-0813">Transport</keyword>
<feature type="transmembrane region" description="Helical" evidence="7">
    <location>
        <begin position="153"/>
        <end position="172"/>
    </location>
</feature>
<reference evidence="10 11" key="1">
    <citation type="journal article" date="2019" name="Int. J. Syst. Evol. Microbiol.">
        <title>The Global Catalogue of Microorganisms (GCM) 10K type strain sequencing project: providing services to taxonomists for standard genome sequencing and annotation.</title>
        <authorList>
            <consortium name="The Broad Institute Genomics Platform"/>
            <consortium name="The Broad Institute Genome Sequencing Center for Infectious Disease"/>
            <person name="Wu L."/>
            <person name="Ma J."/>
        </authorList>
    </citation>
    <scope>NUCLEOTIDE SEQUENCE [LARGE SCALE GENOMIC DNA]</scope>
    <source>
        <strain evidence="10 11">JCM 14924</strain>
    </source>
</reference>
<feature type="transmembrane region" description="Helical" evidence="7">
    <location>
        <begin position="235"/>
        <end position="258"/>
    </location>
</feature>
<feature type="compositionally biased region" description="Low complexity" evidence="8">
    <location>
        <begin position="1"/>
        <end position="11"/>
    </location>
</feature>
<evidence type="ECO:0000256" key="1">
    <source>
        <dbReference type="ARBA" id="ARBA00004651"/>
    </source>
</evidence>
<dbReference type="RefSeq" id="WP_346163614.1">
    <property type="nucleotide sequence ID" value="NZ_BAAAOQ010000017.1"/>
</dbReference>
<dbReference type="PROSITE" id="PS50928">
    <property type="entry name" value="ABC_TM1"/>
    <property type="match status" value="1"/>
</dbReference>
<evidence type="ECO:0000256" key="8">
    <source>
        <dbReference type="SAM" id="MobiDB-lite"/>
    </source>
</evidence>
<comment type="caution">
    <text evidence="10">The sequence shown here is derived from an EMBL/GenBank/DDBJ whole genome shotgun (WGS) entry which is preliminary data.</text>
</comment>
<dbReference type="Pfam" id="PF00528">
    <property type="entry name" value="BPD_transp_1"/>
    <property type="match status" value="1"/>
</dbReference>
<dbReference type="InterPro" id="IPR050366">
    <property type="entry name" value="BP-dependent_transpt_permease"/>
</dbReference>
<dbReference type="Gene3D" id="1.10.3720.10">
    <property type="entry name" value="MetI-like"/>
    <property type="match status" value="1"/>
</dbReference>
<dbReference type="EMBL" id="BAAAOQ010000017">
    <property type="protein sequence ID" value="GAA2200162.1"/>
    <property type="molecule type" value="Genomic_DNA"/>
</dbReference>
<evidence type="ECO:0000256" key="7">
    <source>
        <dbReference type="RuleBase" id="RU363032"/>
    </source>
</evidence>
<dbReference type="CDD" id="cd06261">
    <property type="entry name" value="TM_PBP2"/>
    <property type="match status" value="1"/>
</dbReference>
<dbReference type="PANTHER" id="PTHR43386:SF25">
    <property type="entry name" value="PEPTIDE ABC TRANSPORTER PERMEASE PROTEIN"/>
    <property type="match status" value="1"/>
</dbReference>
<evidence type="ECO:0000256" key="5">
    <source>
        <dbReference type="ARBA" id="ARBA00022989"/>
    </source>
</evidence>
<feature type="transmembrane region" description="Helical" evidence="7">
    <location>
        <begin position="278"/>
        <end position="303"/>
    </location>
</feature>
<sequence length="318" mass="32344">MSPDSTAGRPTGTPPSPPAPGTPAPRLRMRRGPSSGHTSRTPAPRPRPGRSPRATVLRTLPALLLTGLALVGPWIAPHPVDAPRTAPYAGPGADAVLGGDQLGRDVLSRLLAGGRELVLSALLVAVLVTGTAAVLGAIGAVRPLVGRLVERTADMLMLLPAVLGILLVTLSWPGGGRLAVIVAAVVLGVPYAVRLTAGAAAPVAASGYVEAAAAGGERLWYLVVREILPNLRATLLALFGLRFVAAVYLVATAGFLQVGPQPPAADWALMIRENSSGILLNPWAVVAPSVAIGLLALSVNLAAATLVPQTGRKAVTVL</sequence>
<evidence type="ECO:0000256" key="2">
    <source>
        <dbReference type="ARBA" id="ARBA00022448"/>
    </source>
</evidence>
<keyword evidence="11" id="KW-1185">Reference proteome</keyword>
<feature type="transmembrane region" description="Helical" evidence="7">
    <location>
        <begin position="178"/>
        <end position="197"/>
    </location>
</feature>
<keyword evidence="6 7" id="KW-0472">Membrane</keyword>
<evidence type="ECO:0000259" key="9">
    <source>
        <dbReference type="PROSITE" id="PS50928"/>
    </source>
</evidence>
<dbReference type="InterPro" id="IPR000515">
    <property type="entry name" value="MetI-like"/>
</dbReference>
<evidence type="ECO:0000313" key="11">
    <source>
        <dbReference type="Proteomes" id="UP001501391"/>
    </source>
</evidence>
<evidence type="ECO:0000256" key="4">
    <source>
        <dbReference type="ARBA" id="ARBA00022692"/>
    </source>
</evidence>
<dbReference type="SUPFAM" id="SSF161098">
    <property type="entry name" value="MetI-like"/>
    <property type="match status" value="1"/>
</dbReference>
<comment type="subcellular location">
    <subcellularLocation>
        <location evidence="1 7">Cell membrane</location>
        <topology evidence="1 7">Multi-pass membrane protein</topology>
    </subcellularLocation>
</comment>
<evidence type="ECO:0000256" key="3">
    <source>
        <dbReference type="ARBA" id="ARBA00022475"/>
    </source>
</evidence>
<feature type="transmembrane region" description="Helical" evidence="7">
    <location>
        <begin position="117"/>
        <end position="141"/>
    </location>
</feature>
<feature type="compositionally biased region" description="Pro residues" evidence="8">
    <location>
        <begin position="12"/>
        <end position="23"/>
    </location>
</feature>
<feature type="domain" description="ABC transmembrane type-1" evidence="9">
    <location>
        <begin position="118"/>
        <end position="303"/>
    </location>
</feature>
<feature type="region of interest" description="Disordered" evidence="8">
    <location>
        <begin position="1"/>
        <end position="53"/>
    </location>
</feature>
<dbReference type="InterPro" id="IPR035906">
    <property type="entry name" value="MetI-like_sf"/>
</dbReference>
<protein>
    <submittedName>
        <fullName evidence="10">ABC transporter permease subunit</fullName>
    </submittedName>
</protein>
<dbReference type="PANTHER" id="PTHR43386">
    <property type="entry name" value="OLIGOPEPTIDE TRANSPORT SYSTEM PERMEASE PROTEIN APPC"/>
    <property type="match status" value="1"/>
</dbReference>